<dbReference type="InParanoid" id="A0A2G5E4Q8"/>
<organism evidence="4 5">
    <name type="scientific">Aquilegia coerulea</name>
    <name type="common">Rocky mountain columbine</name>
    <dbReference type="NCBI Taxonomy" id="218851"/>
    <lineage>
        <taxon>Eukaryota</taxon>
        <taxon>Viridiplantae</taxon>
        <taxon>Streptophyta</taxon>
        <taxon>Embryophyta</taxon>
        <taxon>Tracheophyta</taxon>
        <taxon>Spermatophyta</taxon>
        <taxon>Magnoliopsida</taxon>
        <taxon>Ranunculales</taxon>
        <taxon>Ranunculaceae</taxon>
        <taxon>Thalictroideae</taxon>
        <taxon>Aquilegia</taxon>
    </lineage>
</organism>
<evidence type="ECO:0000256" key="2">
    <source>
        <dbReference type="ARBA" id="ARBA00022679"/>
    </source>
</evidence>
<accession>A0A2G5E4Q8</accession>
<dbReference type="OrthoDB" id="444127at2759"/>
<keyword evidence="2" id="KW-0808">Transferase</keyword>
<proteinExistence type="inferred from homology"/>
<protein>
    <submittedName>
        <fullName evidence="4">Uncharacterized protein</fullName>
    </submittedName>
</protein>
<evidence type="ECO:0000313" key="5">
    <source>
        <dbReference type="Proteomes" id="UP000230069"/>
    </source>
</evidence>
<comment type="similarity">
    <text evidence="1">Belongs to the plant acyltransferase family.</text>
</comment>
<dbReference type="FunCoup" id="A0A2G5E4Q8">
    <property type="interactions" value="4"/>
</dbReference>
<dbReference type="STRING" id="218851.A0A2G5E4Q8"/>
<dbReference type="PANTHER" id="PTHR31147:SF1">
    <property type="entry name" value="ACYL TRANSFERASE 4"/>
    <property type="match status" value="1"/>
</dbReference>
<reference evidence="4 5" key="1">
    <citation type="submission" date="2017-09" db="EMBL/GenBank/DDBJ databases">
        <title>WGS assembly of Aquilegia coerulea Goldsmith.</title>
        <authorList>
            <person name="Hodges S."/>
            <person name="Kramer E."/>
            <person name="Nordborg M."/>
            <person name="Tomkins J."/>
            <person name="Borevitz J."/>
            <person name="Derieg N."/>
            <person name="Yan J."/>
            <person name="Mihaltcheva S."/>
            <person name="Hayes R.D."/>
            <person name="Rokhsar D."/>
        </authorList>
    </citation>
    <scope>NUCLEOTIDE SEQUENCE [LARGE SCALE GENOMIC DNA]</scope>
    <source>
        <strain evidence="5">cv. Goldsmith</strain>
    </source>
</reference>
<name>A0A2G5E4Q8_AQUCA</name>
<dbReference type="InterPro" id="IPR023213">
    <property type="entry name" value="CAT-like_dom_sf"/>
</dbReference>
<evidence type="ECO:0000256" key="3">
    <source>
        <dbReference type="ARBA" id="ARBA00023315"/>
    </source>
</evidence>
<gene>
    <name evidence="4" type="ORF">AQUCO_01200191v1</name>
</gene>
<dbReference type="EMBL" id="KZ305029">
    <property type="protein sequence ID" value="PIA50772.1"/>
    <property type="molecule type" value="Genomic_DNA"/>
</dbReference>
<dbReference type="PANTHER" id="PTHR31147">
    <property type="entry name" value="ACYL TRANSFERASE 4"/>
    <property type="match status" value="1"/>
</dbReference>
<dbReference type="Gene3D" id="3.30.559.10">
    <property type="entry name" value="Chloramphenicol acetyltransferase-like domain"/>
    <property type="match status" value="2"/>
</dbReference>
<keyword evidence="5" id="KW-1185">Reference proteome</keyword>
<sequence length="430" mass="47216">MTYTVTRSSGVMVQPCESTPSGTLNLSVIDKLPMLQVNPRTLHVFRHGHEVGKVVREALSKALVPYYPLAGRLIESSEGELQIACTGDGVWFVEASSDCTLDFVNYFDNVPLLSTDDLYPPSPPKSYDVNPLIQLQITSFACKGFTVGLVDSHTVIDGLGSVQFHTAVGEFARGFLHPTIAPVWHRDRIPAPAKLTRALGDPKLLPLPQPSTPSYQLEYACTDFSLSQINKLKNEYLELTGKHCSTFDVVAATLWRQRTRALDLEKHTVVILAFAINARQILNPPLPTGFYGNCIFPASVSISSGCLLKASNAEVVKLIKDAKDRAPTEFTKWIKSNEVDDSDDVFAISLYHTLYLSDWRHLGIDQIDYGWGHSVNVIAAGGSIVPAGLVGVSPTVNNGTRLMTWCVTKEHLSSFLYHADNITSDIISKL</sequence>
<dbReference type="Pfam" id="PF02458">
    <property type="entry name" value="Transferase"/>
    <property type="match status" value="1"/>
</dbReference>
<evidence type="ECO:0000313" key="4">
    <source>
        <dbReference type="EMBL" id="PIA50772.1"/>
    </source>
</evidence>
<dbReference type="GO" id="GO:0016746">
    <property type="term" value="F:acyltransferase activity"/>
    <property type="evidence" value="ECO:0007669"/>
    <property type="project" value="UniProtKB-KW"/>
</dbReference>
<evidence type="ECO:0000256" key="1">
    <source>
        <dbReference type="ARBA" id="ARBA00009861"/>
    </source>
</evidence>
<keyword evidence="3" id="KW-0012">Acyltransferase</keyword>
<dbReference type="InterPro" id="IPR050898">
    <property type="entry name" value="Plant_acyltransferase"/>
</dbReference>
<dbReference type="Proteomes" id="UP000230069">
    <property type="component" value="Unassembled WGS sequence"/>
</dbReference>
<dbReference type="AlphaFoldDB" id="A0A2G5E4Q8"/>